<gene>
    <name evidence="1" type="ORF">EEOEGNLI_00013</name>
</gene>
<name>A0A7G9Z5Z2_9EURY</name>
<organism evidence="1">
    <name type="scientific">Candidatus Methanophaga sp. ANME-1 ERB7</name>
    <dbReference type="NCBI Taxonomy" id="2759913"/>
    <lineage>
        <taxon>Archaea</taxon>
        <taxon>Methanobacteriati</taxon>
        <taxon>Methanobacteriota</taxon>
        <taxon>Stenosarchaea group</taxon>
        <taxon>Methanomicrobia</taxon>
        <taxon>Candidatus Methanophagales</taxon>
        <taxon>Candidatus Methanophagaceae</taxon>
        <taxon>Candidatus Methanophaga</taxon>
    </lineage>
</organism>
<protein>
    <submittedName>
        <fullName evidence="1">Uncharacterized protein</fullName>
    </submittedName>
</protein>
<evidence type="ECO:0000313" key="1">
    <source>
        <dbReference type="EMBL" id="QNO55676.1"/>
    </source>
</evidence>
<accession>A0A7G9Z5Z2</accession>
<proteinExistence type="predicted"/>
<dbReference type="EMBL" id="MT631625">
    <property type="protein sequence ID" value="QNO55676.1"/>
    <property type="molecule type" value="Genomic_DNA"/>
</dbReference>
<sequence>MSTVNLEAPPVLSSNLTISVVIEERGESKTSETSESAVELYLEHPKNIVNASGWNEYIISITNPNEEDIHKTIYLEGTRYNWDDTECLVRDSHFDGKTVATLENMTVHPGDTVQVTVPVQHKATGERNFYIFKVRSEEG</sequence>
<dbReference type="AlphaFoldDB" id="A0A7G9Z5Z2"/>
<reference evidence="1" key="1">
    <citation type="submission" date="2020-06" db="EMBL/GenBank/DDBJ databases">
        <title>Unique genomic features of the anaerobic methanotrophic archaea.</title>
        <authorList>
            <person name="Chadwick G.L."/>
            <person name="Skennerton C.T."/>
            <person name="Laso-Perez R."/>
            <person name="Leu A.O."/>
            <person name="Speth D.R."/>
            <person name="Yu H."/>
            <person name="Morgan-Lang C."/>
            <person name="Hatzenpichler R."/>
            <person name="Goudeau D."/>
            <person name="Malmstrom R."/>
            <person name="Brazelton W.J."/>
            <person name="Woyke T."/>
            <person name="Hallam S.J."/>
            <person name="Tyson G.W."/>
            <person name="Wegener G."/>
            <person name="Boetius A."/>
            <person name="Orphan V."/>
        </authorList>
    </citation>
    <scope>NUCLEOTIDE SEQUENCE</scope>
</reference>